<reference evidence="2 3" key="1">
    <citation type="submission" date="2018-02" db="EMBL/GenBank/DDBJ databases">
        <title>Draft genome of wild Prunus yedoensis var. nudiflora.</title>
        <authorList>
            <person name="Baek S."/>
            <person name="Kim J.-H."/>
            <person name="Choi K."/>
            <person name="Kim G.-B."/>
            <person name="Cho A."/>
            <person name="Jang H."/>
            <person name="Shin C.-H."/>
            <person name="Yu H.-J."/>
            <person name="Mun J.-H."/>
        </authorList>
    </citation>
    <scope>NUCLEOTIDE SEQUENCE [LARGE SCALE GENOMIC DNA]</scope>
    <source>
        <strain evidence="3">cv. Jeju island</strain>
        <tissue evidence="2">Leaf</tissue>
    </source>
</reference>
<name>A0A314UFV0_PRUYE</name>
<gene>
    <name evidence="2" type="ORF">Pyn_11615</name>
</gene>
<keyword evidence="1" id="KW-1133">Transmembrane helix</keyword>
<keyword evidence="3" id="KW-1185">Reference proteome</keyword>
<protein>
    <submittedName>
        <fullName evidence="2">Uncharacterized protein</fullName>
    </submittedName>
</protein>
<evidence type="ECO:0000313" key="2">
    <source>
        <dbReference type="EMBL" id="PQM36405.1"/>
    </source>
</evidence>
<keyword evidence="1" id="KW-0472">Membrane</keyword>
<dbReference type="EMBL" id="PJQY01003551">
    <property type="protein sequence ID" value="PQM36405.1"/>
    <property type="molecule type" value="Genomic_DNA"/>
</dbReference>
<sequence length="72" mass="7881">MKPLLRGFLCVNGEFIVTTGLSTIFFWGFSVLAADAPWDHGSLWSTMAFYMFNLHIPLSFGGNVVCGCTCIA</sequence>
<evidence type="ECO:0000313" key="3">
    <source>
        <dbReference type="Proteomes" id="UP000250321"/>
    </source>
</evidence>
<feature type="transmembrane region" description="Helical" evidence="1">
    <location>
        <begin position="7"/>
        <end position="29"/>
    </location>
</feature>
<dbReference type="Proteomes" id="UP000250321">
    <property type="component" value="Unassembled WGS sequence"/>
</dbReference>
<accession>A0A314UFV0</accession>
<feature type="transmembrane region" description="Helical" evidence="1">
    <location>
        <begin position="49"/>
        <end position="71"/>
    </location>
</feature>
<dbReference type="AlphaFoldDB" id="A0A314UFV0"/>
<comment type="caution">
    <text evidence="2">The sequence shown here is derived from an EMBL/GenBank/DDBJ whole genome shotgun (WGS) entry which is preliminary data.</text>
</comment>
<organism evidence="2 3">
    <name type="scientific">Prunus yedoensis var. nudiflora</name>
    <dbReference type="NCBI Taxonomy" id="2094558"/>
    <lineage>
        <taxon>Eukaryota</taxon>
        <taxon>Viridiplantae</taxon>
        <taxon>Streptophyta</taxon>
        <taxon>Embryophyta</taxon>
        <taxon>Tracheophyta</taxon>
        <taxon>Spermatophyta</taxon>
        <taxon>Magnoliopsida</taxon>
        <taxon>eudicotyledons</taxon>
        <taxon>Gunneridae</taxon>
        <taxon>Pentapetalae</taxon>
        <taxon>rosids</taxon>
        <taxon>fabids</taxon>
        <taxon>Rosales</taxon>
        <taxon>Rosaceae</taxon>
        <taxon>Amygdaloideae</taxon>
        <taxon>Amygdaleae</taxon>
        <taxon>Prunus</taxon>
    </lineage>
</organism>
<evidence type="ECO:0000256" key="1">
    <source>
        <dbReference type="SAM" id="Phobius"/>
    </source>
</evidence>
<dbReference type="OrthoDB" id="1742244at2759"/>
<keyword evidence="1" id="KW-0812">Transmembrane</keyword>
<proteinExistence type="predicted"/>